<keyword evidence="5" id="KW-1185">Reference proteome</keyword>
<evidence type="ECO:0000313" key="5">
    <source>
        <dbReference type="Proteomes" id="UP001204615"/>
    </source>
</evidence>
<evidence type="ECO:0000256" key="1">
    <source>
        <dbReference type="ARBA" id="ARBA00022676"/>
    </source>
</evidence>
<name>A0ABT1F624_9GAMM</name>
<dbReference type="Proteomes" id="UP001204615">
    <property type="component" value="Unassembled WGS sequence"/>
</dbReference>
<dbReference type="PANTHER" id="PTHR30160">
    <property type="entry name" value="TETRAACYLDISACCHARIDE 4'-KINASE-RELATED"/>
    <property type="match status" value="1"/>
</dbReference>
<evidence type="ECO:0000256" key="3">
    <source>
        <dbReference type="SAM" id="MobiDB-lite"/>
    </source>
</evidence>
<evidence type="ECO:0000313" key="4">
    <source>
        <dbReference type="EMBL" id="MCP1372787.1"/>
    </source>
</evidence>
<reference evidence="4 5" key="1">
    <citation type="submission" date="2022-06" db="EMBL/GenBank/DDBJ databases">
        <title>Dyella sp. Sa strain:Sa Genome sequencing.</title>
        <authorList>
            <person name="Park S."/>
        </authorList>
    </citation>
    <scope>NUCLEOTIDE SEQUENCE [LARGE SCALE GENOMIC DNA]</scope>
    <source>
        <strain evidence="4 5">Sa</strain>
    </source>
</reference>
<feature type="region of interest" description="Disordered" evidence="3">
    <location>
        <begin position="1"/>
        <end position="28"/>
    </location>
</feature>
<keyword evidence="1" id="KW-0328">Glycosyltransferase</keyword>
<dbReference type="Gene3D" id="3.40.50.2000">
    <property type="entry name" value="Glycogen Phosphorylase B"/>
    <property type="match status" value="2"/>
</dbReference>
<accession>A0ABT1F624</accession>
<organism evidence="4 5">
    <name type="scientific">Dyella lutea</name>
    <dbReference type="NCBI Taxonomy" id="2950441"/>
    <lineage>
        <taxon>Bacteria</taxon>
        <taxon>Pseudomonadati</taxon>
        <taxon>Pseudomonadota</taxon>
        <taxon>Gammaproteobacteria</taxon>
        <taxon>Lysobacterales</taxon>
        <taxon>Rhodanobacteraceae</taxon>
        <taxon>Dyella</taxon>
    </lineage>
</organism>
<dbReference type="InterPro" id="IPR051199">
    <property type="entry name" value="LPS_LOS_Heptosyltrfase"/>
</dbReference>
<dbReference type="CDD" id="cd03789">
    <property type="entry name" value="GT9_LPS_heptosyltransferase"/>
    <property type="match status" value="1"/>
</dbReference>
<dbReference type="RefSeq" id="WP_253564476.1">
    <property type="nucleotide sequence ID" value="NZ_JAMZEK010000001.1"/>
</dbReference>
<dbReference type="Pfam" id="PF01075">
    <property type="entry name" value="Glyco_transf_9"/>
    <property type="match status" value="1"/>
</dbReference>
<protein>
    <submittedName>
        <fullName evidence="4">Lipopolysaccharide heptosyltransferase family protein</fullName>
    </submittedName>
</protein>
<dbReference type="EMBL" id="JAMZEK010000001">
    <property type="protein sequence ID" value="MCP1372787.1"/>
    <property type="molecule type" value="Genomic_DNA"/>
</dbReference>
<dbReference type="InterPro" id="IPR002201">
    <property type="entry name" value="Glyco_trans_9"/>
</dbReference>
<keyword evidence="2" id="KW-0808">Transferase</keyword>
<comment type="caution">
    <text evidence="4">The sequence shown here is derived from an EMBL/GenBank/DDBJ whole genome shotgun (WGS) entry which is preliminary data.</text>
</comment>
<gene>
    <name evidence="4" type="ORF">NC595_01780</name>
</gene>
<evidence type="ECO:0000256" key="2">
    <source>
        <dbReference type="ARBA" id="ARBA00022679"/>
    </source>
</evidence>
<sequence length="371" mass="40719">MVPVVSPDNPLAQSPASREFGPSSPPMTGGRVPVGGLACRGIHRILVLRPNHRLGNTLLITPLLCELERYFPGAEVDVVTGCEAAPDIFAGFRQVRRIYQLTRRPGHHPWRLWRAIRSMRRARYDLAIDCVKGSHSARLLMRWSGARHWIAPPFDARDQRQAGPAWQAVWSSAPGHFALDAVHALRHALVAGAGAPERPQPRLCMKLRADEIQDGRATLDNLLEQAPPRGPVVAIFPNATGNKRLPGKWWQQFIEALQQHDPSLRFIEMVAAHGCSQLEGKLPAYFSSDVRRMATLIRQCDGYISGDCGVMHLACASGTPTLGLFTRPNLERYRPYGPLDGAIAVDPSDVAPAVAAAKSFLDALSESRAVN</sequence>
<dbReference type="SUPFAM" id="SSF53756">
    <property type="entry name" value="UDP-Glycosyltransferase/glycogen phosphorylase"/>
    <property type="match status" value="1"/>
</dbReference>
<proteinExistence type="predicted"/>